<dbReference type="Proteomes" id="UP001595816">
    <property type="component" value="Unassembled WGS sequence"/>
</dbReference>
<reference evidence="6" key="1">
    <citation type="journal article" date="2019" name="Int. J. Syst. Evol. Microbiol.">
        <title>The Global Catalogue of Microorganisms (GCM) 10K type strain sequencing project: providing services to taxonomists for standard genome sequencing and annotation.</title>
        <authorList>
            <consortium name="The Broad Institute Genomics Platform"/>
            <consortium name="The Broad Institute Genome Sequencing Center for Infectious Disease"/>
            <person name="Wu L."/>
            <person name="Ma J."/>
        </authorList>
    </citation>
    <scope>NUCLEOTIDE SEQUENCE [LARGE SCALE GENOMIC DNA]</scope>
    <source>
        <strain evidence="6">CGMCC 4.7289</strain>
    </source>
</reference>
<feature type="chain" id="PRO_5045613251" description="DUF11 domain-containing protein" evidence="3">
    <location>
        <begin position="26"/>
        <end position="385"/>
    </location>
</feature>
<feature type="signal peptide" evidence="3">
    <location>
        <begin position="1"/>
        <end position="25"/>
    </location>
</feature>
<comment type="caution">
    <text evidence="5">The sequence shown here is derived from an EMBL/GenBank/DDBJ whole genome shotgun (WGS) entry which is preliminary data.</text>
</comment>
<accession>A0ABV8LHE4</accession>
<dbReference type="RefSeq" id="WP_253755693.1">
    <property type="nucleotide sequence ID" value="NZ_JAMZDZ010000001.1"/>
</dbReference>
<dbReference type="EMBL" id="JBHSAY010000004">
    <property type="protein sequence ID" value="MFC4130018.1"/>
    <property type="molecule type" value="Genomic_DNA"/>
</dbReference>
<keyword evidence="2" id="KW-0812">Transmembrane</keyword>
<feature type="transmembrane region" description="Helical" evidence="2">
    <location>
        <begin position="355"/>
        <end position="375"/>
    </location>
</feature>
<evidence type="ECO:0000313" key="6">
    <source>
        <dbReference type="Proteomes" id="UP001595816"/>
    </source>
</evidence>
<sequence>MVRRAVVLILMILAGTLIAPAAAQAATAGAAPFFVVYGSGIGTSIGRGSPTRVPIGVQAWGSTPITNAVVTLDASAISARVRVVGADGPCTFTSTKITCKFGTVSKSKKTAYAIFQAVADAPAGRAGTVKLHLTGSPTPTDPNATGSITIAGEADVADMAISSTTPRGDVGQVVTVTTTIRNNGPGVQPWIVLSASRMPPGMSYAGGSGCVKAGTSFSCRKENMAVGSTATVKLSLRIDRCDKGYALGYEGPGESTSTALSDQNQYNNNFRLKITVNGCYASGSSGSSGSTTSRTSPSRSPSSAPSSTPSASPSVSPTLSPSATADGALVVASADETDPPLVEASADEPNDHDGFVVGGLAVFAVLIAGTLLVLSRRRGPAEEAR</sequence>
<evidence type="ECO:0000259" key="4">
    <source>
        <dbReference type="Pfam" id="PF01345"/>
    </source>
</evidence>
<dbReference type="InterPro" id="IPR001434">
    <property type="entry name" value="OmcB-like_DUF11"/>
</dbReference>
<keyword evidence="2" id="KW-1133">Transmembrane helix</keyword>
<gene>
    <name evidence="5" type="ORF">ACFOZ4_05305</name>
</gene>
<evidence type="ECO:0000256" key="2">
    <source>
        <dbReference type="SAM" id="Phobius"/>
    </source>
</evidence>
<evidence type="ECO:0000256" key="3">
    <source>
        <dbReference type="SAM" id="SignalP"/>
    </source>
</evidence>
<keyword evidence="2" id="KW-0472">Membrane</keyword>
<organism evidence="5 6">
    <name type="scientific">Hamadaea flava</name>
    <dbReference type="NCBI Taxonomy" id="1742688"/>
    <lineage>
        <taxon>Bacteria</taxon>
        <taxon>Bacillati</taxon>
        <taxon>Actinomycetota</taxon>
        <taxon>Actinomycetes</taxon>
        <taxon>Micromonosporales</taxon>
        <taxon>Micromonosporaceae</taxon>
        <taxon>Hamadaea</taxon>
    </lineage>
</organism>
<protein>
    <recommendedName>
        <fullName evidence="4">DUF11 domain-containing protein</fullName>
    </recommendedName>
</protein>
<keyword evidence="3" id="KW-0732">Signal</keyword>
<dbReference type="Pfam" id="PF01345">
    <property type="entry name" value="DUF11"/>
    <property type="match status" value="1"/>
</dbReference>
<proteinExistence type="predicted"/>
<evidence type="ECO:0000256" key="1">
    <source>
        <dbReference type="SAM" id="MobiDB-lite"/>
    </source>
</evidence>
<evidence type="ECO:0000313" key="5">
    <source>
        <dbReference type="EMBL" id="MFC4130018.1"/>
    </source>
</evidence>
<feature type="region of interest" description="Disordered" evidence="1">
    <location>
        <begin position="284"/>
        <end position="322"/>
    </location>
</feature>
<keyword evidence="6" id="KW-1185">Reference proteome</keyword>
<feature type="domain" description="DUF11" evidence="4">
    <location>
        <begin position="158"/>
        <end position="269"/>
    </location>
</feature>
<name>A0ABV8LHE4_9ACTN</name>